<dbReference type="CDD" id="cd07719">
    <property type="entry name" value="arylsulfatase_AtsA-like_MBL-fold"/>
    <property type="match status" value="1"/>
</dbReference>
<reference evidence="3 4" key="1">
    <citation type="submission" date="2020-03" db="EMBL/GenBank/DDBJ databases">
        <title>Bradyrhizobium diversity isolated from nodules of Indigofera sp.</title>
        <authorList>
            <person name="Klepa M."/>
            <person name="Helene L."/>
            <person name="Hungria M."/>
        </authorList>
    </citation>
    <scope>NUCLEOTIDE SEQUENCE [LARGE SCALE GENOMIC DNA]</scope>
    <source>
        <strain evidence="3 4">WSM 1791</strain>
    </source>
</reference>
<dbReference type="EMBL" id="JAAVLX010000010">
    <property type="protein sequence ID" value="NOJ43287.1"/>
    <property type="molecule type" value="Genomic_DNA"/>
</dbReference>
<accession>A0A7Y4GXQ0</accession>
<dbReference type="InterPro" id="IPR001279">
    <property type="entry name" value="Metallo-B-lactamas"/>
</dbReference>
<dbReference type="SMART" id="SM00849">
    <property type="entry name" value="Lactamase_B"/>
    <property type="match status" value="1"/>
</dbReference>
<dbReference type="InterPro" id="IPR044094">
    <property type="entry name" value="AtsA-like_MBL-fold"/>
</dbReference>
<evidence type="ECO:0000256" key="1">
    <source>
        <dbReference type="ARBA" id="ARBA00022801"/>
    </source>
</evidence>
<proteinExistence type="predicted"/>
<comment type="caution">
    <text evidence="3">The sequence shown here is derived from an EMBL/GenBank/DDBJ whole genome shotgun (WGS) entry which is preliminary data.</text>
</comment>
<sequence length="198" mass="21954">MTSLFRVTLLGTGVPIPRPERFGPSTLIEAGDQTVLIDAGRGATIRLFQLGVPMGRIDALLLTHFHSDHTVGIPDLWLTGWLSSYFAARKRPFHVIGPIGAQTLMRHLEAAYARDIEIRIADEKLAREHAAITVKEFAADGPVYESGDLRIIAFTVDHGDAIKPAYGYRIEYQDRLAVVSGDTRLTRTWFATAREPIC</sequence>
<protein>
    <submittedName>
        <fullName evidence="3">MBL fold metallo-hydrolase</fullName>
    </submittedName>
</protein>
<keyword evidence="4" id="KW-1185">Reference proteome</keyword>
<organism evidence="3 4">
    <name type="scientific">Bradyrhizobium australiense</name>
    <dbReference type="NCBI Taxonomy" id="2721161"/>
    <lineage>
        <taxon>Bacteria</taxon>
        <taxon>Pseudomonadati</taxon>
        <taxon>Pseudomonadota</taxon>
        <taxon>Alphaproteobacteria</taxon>
        <taxon>Hyphomicrobiales</taxon>
        <taxon>Nitrobacteraceae</taxon>
        <taxon>Bradyrhizobium</taxon>
    </lineage>
</organism>
<dbReference type="PANTHER" id="PTHR46018:SF2">
    <property type="entry name" value="ZINC PHOSPHODIESTERASE ELAC PROTEIN 1"/>
    <property type="match status" value="1"/>
</dbReference>
<dbReference type="Proteomes" id="UP000544122">
    <property type="component" value="Unassembled WGS sequence"/>
</dbReference>
<evidence type="ECO:0000313" key="3">
    <source>
        <dbReference type="EMBL" id="NOJ43287.1"/>
    </source>
</evidence>
<dbReference type="InterPro" id="IPR036866">
    <property type="entry name" value="RibonucZ/Hydroxyglut_hydro"/>
</dbReference>
<evidence type="ECO:0000313" key="4">
    <source>
        <dbReference type="Proteomes" id="UP000544122"/>
    </source>
</evidence>
<dbReference type="Gene3D" id="3.60.15.10">
    <property type="entry name" value="Ribonuclease Z/Hydroxyacylglutathione hydrolase-like"/>
    <property type="match status" value="1"/>
</dbReference>
<dbReference type="GO" id="GO:0042781">
    <property type="term" value="F:3'-tRNA processing endoribonuclease activity"/>
    <property type="evidence" value="ECO:0007669"/>
    <property type="project" value="TreeGrafter"/>
</dbReference>
<dbReference type="SUPFAM" id="SSF56281">
    <property type="entry name" value="Metallo-hydrolase/oxidoreductase"/>
    <property type="match status" value="1"/>
</dbReference>
<evidence type="ECO:0000259" key="2">
    <source>
        <dbReference type="SMART" id="SM00849"/>
    </source>
</evidence>
<dbReference type="RefSeq" id="WP_171582508.1">
    <property type="nucleotide sequence ID" value="NZ_JAAVLX010000010.1"/>
</dbReference>
<dbReference type="AlphaFoldDB" id="A0A7Y4GXQ0"/>
<keyword evidence="1 3" id="KW-0378">Hydrolase</keyword>
<dbReference type="Pfam" id="PF23023">
    <property type="entry name" value="Anti-Pycsar_Apyc1"/>
    <property type="match status" value="1"/>
</dbReference>
<name>A0A7Y4GXQ0_9BRAD</name>
<gene>
    <name evidence="3" type="ORF">HCN58_27585</name>
</gene>
<dbReference type="PANTHER" id="PTHR46018">
    <property type="entry name" value="ZINC PHOSPHODIESTERASE ELAC PROTEIN 1"/>
    <property type="match status" value="1"/>
</dbReference>
<feature type="domain" description="Metallo-beta-lactamase" evidence="2">
    <location>
        <begin position="22"/>
        <end position="194"/>
    </location>
</feature>